<keyword evidence="2" id="KW-0573">Peptidoglycan synthesis</keyword>
<accession>A0A1Y1SZF0</accession>
<dbReference type="PANTHER" id="PTHR21071">
    <property type="entry name" value="UDP-N-ACETYLENOLPYRUVOYLGLUCOSAMINE REDUCTASE"/>
    <property type="match status" value="1"/>
</dbReference>
<keyword evidence="2" id="KW-0963">Cytoplasm</keyword>
<dbReference type="SUPFAM" id="SSF56176">
    <property type="entry name" value="FAD-binding/transporter-associated domain-like"/>
    <property type="match status" value="1"/>
</dbReference>
<keyword evidence="2 4" id="KW-0560">Oxidoreductase</keyword>
<dbReference type="PANTHER" id="PTHR21071:SF4">
    <property type="entry name" value="UDP-N-ACETYLENOLPYRUVOYLGLUCOSAMINE REDUCTASE"/>
    <property type="match status" value="1"/>
</dbReference>
<dbReference type="InterPro" id="IPR016166">
    <property type="entry name" value="FAD-bd_PCMH"/>
</dbReference>
<dbReference type="Proteomes" id="UP000192746">
    <property type="component" value="Unassembled WGS sequence"/>
</dbReference>
<feature type="active site" description="Proton donor" evidence="2">
    <location>
        <position position="231"/>
    </location>
</feature>
<comment type="function">
    <text evidence="2">Cell wall formation.</text>
</comment>
<dbReference type="InterPro" id="IPR003170">
    <property type="entry name" value="MurB"/>
</dbReference>
<dbReference type="GO" id="GO:0005829">
    <property type="term" value="C:cytosol"/>
    <property type="evidence" value="ECO:0007669"/>
    <property type="project" value="TreeGrafter"/>
</dbReference>
<dbReference type="InterPro" id="IPR036318">
    <property type="entry name" value="FAD-bd_PCMH-like_sf"/>
</dbReference>
<dbReference type="InterPro" id="IPR016167">
    <property type="entry name" value="FAD-bd_PCMH_sub1"/>
</dbReference>
<comment type="catalytic activity">
    <reaction evidence="2">
        <text>UDP-N-acetyl-alpha-D-muramate + NADP(+) = UDP-N-acetyl-3-O-(1-carboxyvinyl)-alpha-D-glucosamine + NADPH + H(+)</text>
        <dbReference type="Rhea" id="RHEA:12248"/>
        <dbReference type="ChEBI" id="CHEBI:15378"/>
        <dbReference type="ChEBI" id="CHEBI:57783"/>
        <dbReference type="ChEBI" id="CHEBI:58349"/>
        <dbReference type="ChEBI" id="CHEBI:68483"/>
        <dbReference type="ChEBI" id="CHEBI:70757"/>
        <dbReference type="EC" id="1.3.1.98"/>
    </reaction>
</comment>
<proteinExistence type="inferred from homology"/>
<dbReference type="STRING" id="1185767.IIF7_19229"/>
<dbReference type="Gene3D" id="3.30.43.10">
    <property type="entry name" value="Uridine Diphospho-n-acetylenolpyruvylglucosamine Reductase, domain 2"/>
    <property type="match status" value="1"/>
</dbReference>
<comment type="caution">
    <text evidence="2">Lacks conserved residue(s) required for the propagation of feature annotation.</text>
</comment>
<keyword evidence="2" id="KW-0133">Cell shape</keyword>
<dbReference type="UniPathway" id="UPA00219"/>
<organism evidence="4 5">
    <name type="scientific">Zunongwangia atlantica 22II14-10F7</name>
    <dbReference type="NCBI Taxonomy" id="1185767"/>
    <lineage>
        <taxon>Bacteria</taxon>
        <taxon>Pseudomonadati</taxon>
        <taxon>Bacteroidota</taxon>
        <taxon>Flavobacteriia</taxon>
        <taxon>Flavobacteriales</taxon>
        <taxon>Flavobacteriaceae</taxon>
        <taxon>Zunongwangia</taxon>
    </lineage>
</organism>
<keyword evidence="2" id="KW-0132">Cell division</keyword>
<feature type="domain" description="FAD-binding PCMH-type" evidence="3">
    <location>
        <begin position="33"/>
        <end position="202"/>
    </location>
</feature>
<keyword evidence="2" id="KW-0131">Cell cycle</keyword>
<evidence type="ECO:0000313" key="4">
    <source>
        <dbReference type="EMBL" id="ORL43725.1"/>
    </source>
</evidence>
<dbReference type="OrthoDB" id="9804753at2"/>
<evidence type="ECO:0000256" key="1">
    <source>
        <dbReference type="ARBA" id="ARBA00022827"/>
    </source>
</evidence>
<dbReference type="Gene3D" id="3.30.465.10">
    <property type="match status" value="1"/>
</dbReference>
<dbReference type="AlphaFoldDB" id="A0A1Y1SZF0"/>
<dbReference type="GO" id="GO:0009252">
    <property type="term" value="P:peptidoglycan biosynthetic process"/>
    <property type="evidence" value="ECO:0007669"/>
    <property type="project" value="UniProtKB-UniRule"/>
</dbReference>
<comment type="caution">
    <text evidence="4">The sequence shown here is derived from an EMBL/GenBank/DDBJ whole genome shotgun (WGS) entry which is preliminary data.</text>
</comment>
<comment type="cofactor">
    <cofactor evidence="2">
        <name>FAD</name>
        <dbReference type="ChEBI" id="CHEBI:57692"/>
    </cofactor>
</comment>
<dbReference type="Pfam" id="PF01565">
    <property type="entry name" value="FAD_binding_4"/>
    <property type="match status" value="1"/>
</dbReference>
<evidence type="ECO:0000259" key="3">
    <source>
        <dbReference type="PROSITE" id="PS51387"/>
    </source>
</evidence>
<dbReference type="RefSeq" id="WP_084843313.1">
    <property type="nucleotide sequence ID" value="NZ_ARYN01000026.1"/>
</dbReference>
<comment type="pathway">
    <text evidence="2">Cell wall biogenesis; peptidoglycan biosynthesis.</text>
</comment>
<dbReference type="HAMAP" id="MF_00037">
    <property type="entry name" value="MurB"/>
    <property type="match status" value="1"/>
</dbReference>
<feature type="active site" evidence="2">
    <location>
        <position position="179"/>
    </location>
</feature>
<dbReference type="EMBL" id="ARYN01000026">
    <property type="protein sequence ID" value="ORL43725.1"/>
    <property type="molecule type" value="Genomic_DNA"/>
</dbReference>
<gene>
    <name evidence="2 4" type="primary">murB</name>
    <name evidence="4" type="ORF">IIF7_19229</name>
</gene>
<keyword evidence="2" id="KW-0521">NADP</keyword>
<dbReference type="GO" id="GO:0008762">
    <property type="term" value="F:UDP-N-acetylmuramate dehydrogenase activity"/>
    <property type="evidence" value="ECO:0007669"/>
    <property type="project" value="UniProtKB-UniRule"/>
</dbReference>
<keyword evidence="2" id="KW-0285">Flavoprotein</keyword>
<evidence type="ECO:0000256" key="2">
    <source>
        <dbReference type="HAMAP-Rule" id="MF_00037"/>
    </source>
</evidence>
<sequence>MAIVNVPELKGFLLKANINYEEDVELSKITYLRTGGTADYIIFPRTNEEVCEAIKILNSLSVKFKIIGATSNLLFLDDKVYSCLLSTERLKGMFLNKDTALIEAASGDMLPELSRFALLHSSKGFEGLEGIPGTVGGAVFMNAGAYGYEIKNVLEFIEMVDFEGNLKKIDKVDLKLGKRISSLRKGDLKGVIVKCYFKYQKGNTTAIAYRMENYHAKRHKYQDFLYPSLGSIFSGQIYKALGEKDRYFKVVSAFFYLFRYKWKIFHKESPLNRKWINDLAVKRFKLNYDLQPFSDKTINCLVNRGQGTDEMVNYIRKIEELTDGKIPVENEIVEEF</sequence>
<keyword evidence="1 2" id="KW-0274">FAD</keyword>
<dbReference type="PROSITE" id="PS51387">
    <property type="entry name" value="FAD_PCMH"/>
    <property type="match status" value="1"/>
</dbReference>
<reference evidence="4 5" key="1">
    <citation type="submission" date="2013-04" db="EMBL/GenBank/DDBJ databases">
        <title>Zunongwangia sp. 22II14-10F7 Genome Sequencing.</title>
        <authorList>
            <person name="Lai Q."/>
            <person name="Shao Z."/>
        </authorList>
    </citation>
    <scope>NUCLEOTIDE SEQUENCE [LARGE SCALE GENOMIC DNA]</scope>
    <source>
        <strain evidence="4 5">22II14-10F7</strain>
    </source>
</reference>
<dbReference type="InterPro" id="IPR016169">
    <property type="entry name" value="FAD-bd_PCMH_sub2"/>
</dbReference>
<dbReference type="InterPro" id="IPR006094">
    <property type="entry name" value="Oxid_FAD_bind_N"/>
</dbReference>
<keyword evidence="2" id="KW-0961">Cell wall biogenesis/degradation</keyword>
<evidence type="ECO:0000313" key="5">
    <source>
        <dbReference type="Proteomes" id="UP000192746"/>
    </source>
</evidence>
<dbReference type="GO" id="GO:0071949">
    <property type="term" value="F:FAD binding"/>
    <property type="evidence" value="ECO:0007669"/>
    <property type="project" value="InterPro"/>
</dbReference>
<comment type="similarity">
    <text evidence="2">Belongs to the MurB family.</text>
</comment>
<comment type="subcellular location">
    <subcellularLocation>
        <location evidence="2">Cytoplasm</location>
    </subcellularLocation>
</comment>
<dbReference type="EC" id="1.3.1.98" evidence="2"/>
<protein>
    <recommendedName>
        <fullName evidence="2">UDP-N-acetylenolpyruvoylglucosamine reductase</fullName>
        <ecNumber evidence="2">1.3.1.98</ecNumber>
    </recommendedName>
    <alternativeName>
        <fullName evidence="2">UDP-N-acetylmuramate dehydrogenase</fullName>
    </alternativeName>
</protein>
<name>A0A1Y1SZF0_9FLAO</name>
<dbReference type="GO" id="GO:0051301">
    <property type="term" value="P:cell division"/>
    <property type="evidence" value="ECO:0007669"/>
    <property type="project" value="UniProtKB-KW"/>
</dbReference>
<dbReference type="GO" id="GO:0008360">
    <property type="term" value="P:regulation of cell shape"/>
    <property type="evidence" value="ECO:0007669"/>
    <property type="project" value="UniProtKB-KW"/>
</dbReference>
<keyword evidence="5" id="KW-1185">Reference proteome</keyword>
<dbReference type="GO" id="GO:0071555">
    <property type="term" value="P:cell wall organization"/>
    <property type="evidence" value="ECO:0007669"/>
    <property type="project" value="UniProtKB-KW"/>
</dbReference>